<organism evidence="2 3">
    <name type="scientific">Rhodovulum sulfidophilum</name>
    <name type="common">Rhodobacter sulfidophilus</name>
    <dbReference type="NCBI Taxonomy" id="35806"/>
    <lineage>
        <taxon>Bacteria</taxon>
        <taxon>Pseudomonadati</taxon>
        <taxon>Pseudomonadota</taxon>
        <taxon>Alphaproteobacteria</taxon>
        <taxon>Rhodobacterales</taxon>
        <taxon>Paracoccaceae</taxon>
        <taxon>Rhodovulum</taxon>
    </lineage>
</organism>
<protein>
    <submittedName>
        <fullName evidence="2">Uncharacterized protein</fullName>
    </submittedName>
</protein>
<evidence type="ECO:0000313" key="2">
    <source>
        <dbReference type="EMBL" id="MBL3610526.1"/>
    </source>
</evidence>
<sequence>MDNVSLGPHRPAAADGARATGPESRKLSQLLSDHHDLAALDSHVAASPDIPDGPELRAALRARIAARQAEQTGTAQSLDAFSTARPGIRAKAGNAGGNPGSRTKSTGTRGPGSRNAVAA</sequence>
<accession>A0ABS1RWV9</accession>
<dbReference type="Proteomes" id="UP000604473">
    <property type="component" value="Unassembled WGS sequence"/>
</dbReference>
<evidence type="ECO:0000313" key="3">
    <source>
        <dbReference type="Proteomes" id="UP000604473"/>
    </source>
</evidence>
<feature type="region of interest" description="Disordered" evidence="1">
    <location>
        <begin position="1"/>
        <end position="29"/>
    </location>
</feature>
<name>A0ABS1RWV9_RHOSU</name>
<feature type="region of interest" description="Disordered" evidence="1">
    <location>
        <begin position="69"/>
        <end position="119"/>
    </location>
</feature>
<keyword evidence="3" id="KW-1185">Reference proteome</keyword>
<dbReference type="RefSeq" id="WP_202250121.1">
    <property type="nucleotide sequence ID" value="NZ_JAESJJ010000029.1"/>
</dbReference>
<gene>
    <name evidence="2" type="ORF">JMM60_17330</name>
</gene>
<dbReference type="EMBL" id="JAESJJ010000029">
    <property type="protein sequence ID" value="MBL3610526.1"/>
    <property type="molecule type" value="Genomic_DNA"/>
</dbReference>
<evidence type="ECO:0000256" key="1">
    <source>
        <dbReference type="SAM" id="MobiDB-lite"/>
    </source>
</evidence>
<proteinExistence type="predicted"/>
<reference evidence="2 3" key="1">
    <citation type="submission" date="2021-01" db="EMBL/GenBank/DDBJ databases">
        <title>Draft genomes of Rhodovulum sulfidophilum.</title>
        <authorList>
            <person name="Guzman M.S."/>
        </authorList>
    </citation>
    <scope>NUCLEOTIDE SEQUENCE [LARGE SCALE GENOMIC DNA]</scope>
    <source>
        <strain evidence="2 3">AB35</strain>
    </source>
</reference>
<comment type="caution">
    <text evidence="2">The sequence shown here is derived from an EMBL/GenBank/DDBJ whole genome shotgun (WGS) entry which is preliminary data.</text>
</comment>